<dbReference type="InterPro" id="IPR011701">
    <property type="entry name" value="MFS"/>
</dbReference>
<feature type="transmembrane region" description="Helical" evidence="8">
    <location>
        <begin position="377"/>
        <end position="404"/>
    </location>
</feature>
<proteinExistence type="inferred from homology"/>
<keyword evidence="3" id="KW-0813">Transport</keyword>
<feature type="domain" description="Major facilitator superfamily (MFS) profile" evidence="9">
    <location>
        <begin position="30"/>
        <end position="485"/>
    </location>
</feature>
<dbReference type="Gene3D" id="1.20.1720.10">
    <property type="entry name" value="Multidrug resistance protein D"/>
    <property type="match status" value="1"/>
</dbReference>
<dbReference type="PANTHER" id="PTHR42718:SF9">
    <property type="entry name" value="MAJOR FACILITATOR SUPERFAMILY MULTIDRUG TRANSPORTER MFSC"/>
    <property type="match status" value="1"/>
</dbReference>
<dbReference type="CDD" id="cd17503">
    <property type="entry name" value="MFS_LmrB_MDR_like"/>
    <property type="match status" value="1"/>
</dbReference>
<keyword evidence="5 8" id="KW-0812">Transmembrane</keyword>
<feature type="transmembrane region" description="Helical" evidence="8">
    <location>
        <begin position="353"/>
        <end position="371"/>
    </location>
</feature>
<reference evidence="11" key="1">
    <citation type="journal article" date="2019" name="Int. J. Syst. Evol. Microbiol.">
        <title>The Global Catalogue of Microorganisms (GCM) 10K type strain sequencing project: providing services to taxonomists for standard genome sequencing and annotation.</title>
        <authorList>
            <consortium name="The Broad Institute Genomics Platform"/>
            <consortium name="The Broad Institute Genome Sequencing Center for Infectious Disease"/>
            <person name="Wu L."/>
            <person name="Ma J."/>
        </authorList>
    </citation>
    <scope>NUCLEOTIDE SEQUENCE [LARGE SCALE GENOMIC DNA]</scope>
    <source>
        <strain evidence="11">JCM 9458</strain>
    </source>
</reference>
<feature type="transmembrane region" description="Helical" evidence="8">
    <location>
        <begin position="182"/>
        <end position="202"/>
    </location>
</feature>
<dbReference type="PRINTS" id="PR01036">
    <property type="entry name" value="TCRTETB"/>
</dbReference>
<organism evidence="10 11">
    <name type="scientific">Cryptosporangium minutisporangium</name>
    <dbReference type="NCBI Taxonomy" id="113569"/>
    <lineage>
        <taxon>Bacteria</taxon>
        <taxon>Bacillati</taxon>
        <taxon>Actinomycetota</taxon>
        <taxon>Actinomycetes</taxon>
        <taxon>Cryptosporangiales</taxon>
        <taxon>Cryptosporangiaceae</taxon>
        <taxon>Cryptosporangium</taxon>
    </lineage>
</organism>
<evidence type="ECO:0000256" key="3">
    <source>
        <dbReference type="ARBA" id="ARBA00022448"/>
    </source>
</evidence>
<feature type="transmembrane region" description="Helical" evidence="8">
    <location>
        <begin position="458"/>
        <end position="480"/>
    </location>
</feature>
<feature type="transmembrane region" description="Helical" evidence="8">
    <location>
        <begin position="214"/>
        <end position="234"/>
    </location>
</feature>
<dbReference type="NCBIfam" id="TIGR00711">
    <property type="entry name" value="efflux_EmrB"/>
    <property type="match status" value="1"/>
</dbReference>
<evidence type="ECO:0000256" key="4">
    <source>
        <dbReference type="ARBA" id="ARBA00022475"/>
    </source>
</evidence>
<dbReference type="RefSeq" id="WP_345726760.1">
    <property type="nucleotide sequence ID" value="NZ_BAAAYN010000006.1"/>
</dbReference>
<dbReference type="EMBL" id="BAAAYN010000006">
    <property type="protein sequence ID" value="GAA3383577.1"/>
    <property type="molecule type" value="Genomic_DNA"/>
</dbReference>
<name>A0ABP6STC0_9ACTN</name>
<feature type="transmembrane region" description="Helical" evidence="8">
    <location>
        <begin position="416"/>
        <end position="438"/>
    </location>
</feature>
<dbReference type="Pfam" id="PF07690">
    <property type="entry name" value="MFS_1"/>
    <property type="match status" value="1"/>
</dbReference>
<dbReference type="InterPro" id="IPR036259">
    <property type="entry name" value="MFS_trans_sf"/>
</dbReference>
<comment type="subcellular location">
    <subcellularLocation>
        <location evidence="1">Cell membrane</location>
        <topology evidence="1">Multi-pass membrane protein</topology>
    </subcellularLocation>
</comment>
<evidence type="ECO:0000256" key="1">
    <source>
        <dbReference type="ARBA" id="ARBA00004651"/>
    </source>
</evidence>
<evidence type="ECO:0000256" key="5">
    <source>
        <dbReference type="ARBA" id="ARBA00022692"/>
    </source>
</evidence>
<evidence type="ECO:0000256" key="8">
    <source>
        <dbReference type="SAM" id="Phobius"/>
    </source>
</evidence>
<comment type="similarity">
    <text evidence="2">Belongs to the major facilitator superfamily. EmrB family.</text>
</comment>
<feature type="transmembrane region" description="Helical" evidence="8">
    <location>
        <begin position="125"/>
        <end position="147"/>
    </location>
</feature>
<keyword evidence="7 8" id="KW-0472">Membrane</keyword>
<dbReference type="PANTHER" id="PTHR42718">
    <property type="entry name" value="MAJOR FACILITATOR SUPERFAMILY MULTIDRUG TRANSPORTER MFSC"/>
    <property type="match status" value="1"/>
</dbReference>
<keyword evidence="4" id="KW-1003">Cell membrane</keyword>
<evidence type="ECO:0000256" key="7">
    <source>
        <dbReference type="ARBA" id="ARBA00023136"/>
    </source>
</evidence>
<accession>A0ABP6STC0</accession>
<keyword evidence="11" id="KW-1185">Reference proteome</keyword>
<feature type="transmembrane region" description="Helical" evidence="8">
    <location>
        <begin position="154"/>
        <end position="176"/>
    </location>
</feature>
<protein>
    <submittedName>
        <fullName evidence="10">DHA2 family efflux MFS transporter permease subunit</fullName>
    </submittedName>
</protein>
<dbReference type="Proteomes" id="UP001501676">
    <property type="component" value="Unassembled WGS sequence"/>
</dbReference>
<gene>
    <name evidence="10" type="ORF">GCM10020369_09950</name>
</gene>
<dbReference type="PROSITE" id="PS50850">
    <property type="entry name" value="MFS"/>
    <property type="match status" value="1"/>
</dbReference>
<feature type="transmembrane region" description="Helical" evidence="8">
    <location>
        <begin position="64"/>
        <end position="84"/>
    </location>
</feature>
<dbReference type="InterPro" id="IPR020846">
    <property type="entry name" value="MFS_dom"/>
</dbReference>
<feature type="transmembrane region" description="Helical" evidence="8">
    <location>
        <begin position="96"/>
        <end position="119"/>
    </location>
</feature>
<dbReference type="Gene3D" id="1.20.1250.20">
    <property type="entry name" value="MFS general substrate transporter like domains"/>
    <property type="match status" value="1"/>
</dbReference>
<dbReference type="SUPFAM" id="SSF103473">
    <property type="entry name" value="MFS general substrate transporter"/>
    <property type="match status" value="1"/>
</dbReference>
<sequence>MAIAADTTPTEAVAASGIDDRPLSREDRTLIGLLLISTFVVIFNETVMSLALPRLMSDLNVSAATAQWLTTGFLLTMAVVIPATGFIMERFSVRQVFVAAMSLFSTGTLIAAVAPGFPVLLVGRVVQATGTGMMLPLLITTAMSLVAPGARGRLMGMISIVISVAPAIGPTVSGLVLSRLSWRWLFFIVLPIAVLSLALGVWKVRNVTTPRHAHLDVLSLVLSAAGFGGLIYGLSSLGESSGHASVAPWIPVTIGLTALGLFGWRQYTLQSGRGPLLDLRVFGRRDFTISALATMAGFISLFGGFILLPIYLQTVRDISTLVAGLLVLPGGIAMGALSPMVGRLYDRFGPRPVVIPGTIVLSAGLWLLATVGPQTSIALVVVLHVMLMSGLALIVTPLMTSALGSLPTDLYGHGSAVLSTLQQLAAAAGTALFVTVLSRTAASEIAGGADEAAATVDGVQAAFVAGGVISLVAVVAALFVRRTALLPGDAAPVH</sequence>
<evidence type="ECO:0000313" key="11">
    <source>
        <dbReference type="Proteomes" id="UP001501676"/>
    </source>
</evidence>
<evidence type="ECO:0000259" key="9">
    <source>
        <dbReference type="PROSITE" id="PS50850"/>
    </source>
</evidence>
<dbReference type="InterPro" id="IPR004638">
    <property type="entry name" value="EmrB-like"/>
</dbReference>
<feature type="transmembrane region" description="Helical" evidence="8">
    <location>
        <begin position="318"/>
        <end position="341"/>
    </location>
</feature>
<evidence type="ECO:0000256" key="6">
    <source>
        <dbReference type="ARBA" id="ARBA00022989"/>
    </source>
</evidence>
<feature type="transmembrane region" description="Helical" evidence="8">
    <location>
        <begin position="287"/>
        <end position="312"/>
    </location>
</feature>
<evidence type="ECO:0000313" key="10">
    <source>
        <dbReference type="EMBL" id="GAA3383577.1"/>
    </source>
</evidence>
<feature type="transmembrane region" description="Helical" evidence="8">
    <location>
        <begin position="30"/>
        <end position="52"/>
    </location>
</feature>
<keyword evidence="6 8" id="KW-1133">Transmembrane helix</keyword>
<evidence type="ECO:0000256" key="2">
    <source>
        <dbReference type="ARBA" id="ARBA00008537"/>
    </source>
</evidence>
<comment type="caution">
    <text evidence="10">The sequence shown here is derived from an EMBL/GenBank/DDBJ whole genome shotgun (WGS) entry which is preliminary data.</text>
</comment>